<dbReference type="NCBIfam" id="TIGR02432">
    <property type="entry name" value="lysidine_TilS_N"/>
    <property type="match status" value="1"/>
</dbReference>
<dbReference type="EC" id="6.3.4.19" evidence="1"/>
<dbReference type="InterPro" id="IPR012094">
    <property type="entry name" value="tRNA_Ile_lys_synt"/>
</dbReference>
<organism evidence="8">
    <name type="scientific">freshwater metagenome</name>
    <dbReference type="NCBI Taxonomy" id="449393"/>
    <lineage>
        <taxon>unclassified sequences</taxon>
        <taxon>metagenomes</taxon>
        <taxon>ecological metagenomes</taxon>
    </lineage>
</organism>
<dbReference type="Gene3D" id="1.20.59.20">
    <property type="match status" value="1"/>
</dbReference>
<dbReference type="PANTHER" id="PTHR43033:SF1">
    <property type="entry name" value="TRNA(ILE)-LYSIDINE SYNTHASE-RELATED"/>
    <property type="match status" value="1"/>
</dbReference>
<reference evidence="8" key="1">
    <citation type="submission" date="2020-05" db="EMBL/GenBank/DDBJ databases">
        <authorList>
            <person name="Chiriac C."/>
            <person name="Salcher M."/>
            <person name="Ghai R."/>
            <person name="Kavagutti S V."/>
        </authorList>
    </citation>
    <scope>NUCLEOTIDE SEQUENCE</scope>
</reference>
<gene>
    <name evidence="8" type="ORF">UFOPK1874_01045</name>
</gene>
<dbReference type="InterPro" id="IPR012795">
    <property type="entry name" value="tRNA_Ile_lys_synt_N"/>
</dbReference>
<dbReference type="HAMAP" id="MF_01161">
    <property type="entry name" value="tRNA_Ile_lys_synt"/>
    <property type="match status" value="1"/>
</dbReference>
<dbReference type="InterPro" id="IPR014729">
    <property type="entry name" value="Rossmann-like_a/b/a_fold"/>
</dbReference>
<evidence type="ECO:0000256" key="3">
    <source>
        <dbReference type="ARBA" id="ARBA00022694"/>
    </source>
</evidence>
<dbReference type="CDD" id="cd01992">
    <property type="entry name" value="TilS_N"/>
    <property type="match status" value="1"/>
</dbReference>
<dbReference type="PANTHER" id="PTHR43033">
    <property type="entry name" value="TRNA(ILE)-LYSIDINE SYNTHASE-RELATED"/>
    <property type="match status" value="1"/>
</dbReference>
<accession>A0A6J6I3I1</accession>
<evidence type="ECO:0000256" key="1">
    <source>
        <dbReference type="ARBA" id="ARBA00013267"/>
    </source>
</evidence>
<dbReference type="Gene3D" id="3.40.50.620">
    <property type="entry name" value="HUPs"/>
    <property type="match status" value="1"/>
</dbReference>
<dbReference type="GO" id="GO:0005524">
    <property type="term" value="F:ATP binding"/>
    <property type="evidence" value="ECO:0007669"/>
    <property type="project" value="UniProtKB-KW"/>
</dbReference>
<dbReference type="GO" id="GO:0008033">
    <property type="term" value="P:tRNA processing"/>
    <property type="evidence" value="ECO:0007669"/>
    <property type="project" value="UniProtKB-KW"/>
</dbReference>
<dbReference type="GO" id="GO:0032267">
    <property type="term" value="F:tRNA(Ile)-lysidine synthase activity"/>
    <property type="evidence" value="ECO:0007669"/>
    <property type="project" value="UniProtKB-EC"/>
</dbReference>
<comment type="catalytic activity">
    <reaction evidence="6">
        <text>cytidine(34) in tRNA(Ile2) + L-lysine + ATP = lysidine(34) in tRNA(Ile2) + AMP + diphosphate + H(+)</text>
        <dbReference type="Rhea" id="RHEA:43744"/>
        <dbReference type="Rhea" id="RHEA-COMP:10625"/>
        <dbReference type="Rhea" id="RHEA-COMP:10670"/>
        <dbReference type="ChEBI" id="CHEBI:15378"/>
        <dbReference type="ChEBI" id="CHEBI:30616"/>
        <dbReference type="ChEBI" id="CHEBI:32551"/>
        <dbReference type="ChEBI" id="CHEBI:33019"/>
        <dbReference type="ChEBI" id="CHEBI:82748"/>
        <dbReference type="ChEBI" id="CHEBI:83665"/>
        <dbReference type="ChEBI" id="CHEBI:456215"/>
        <dbReference type="EC" id="6.3.4.19"/>
    </reaction>
</comment>
<evidence type="ECO:0000256" key="6">
    <source>
        <dbReference type="ARBA" id="ARBA00048539"/>
    </source>
</evidence>
<dbReference type="InterPro" id="IPR011063">
    <property type="entry name" value="TilS/TtcA_N"/>
</dbReference>
<feature type="domain" description="tRNA(Ile)-lysidine/2-thiocytidine synthase N-terminal" evidence="7">
    <location>
        <begin position="27"/>
        <end position="186"/>
    </location>
</feature>
<sequence length="294" mass="31789">MPDGPTSSPMLEQLLARCTFPIAGTAVSLAISGGPDSMALLLLAEAAGLNITAIHVDHQLRSDSALDANIIRAVTESRGIPLVVHTVNVGDGPNLEARARSARYSMFPSEIMTGHTEDDQAETVLINLLRGAGAQGLGAMRPGHTRPLLKLRRAETRALCASLNITTVNDLTNEDSRFLRNRVRNELLPLMSDISQRDPMPLLARTADVLRADNDLLDALAREIDPTDAKALAAAPIPLAHRAIRQWLSDPYPPDLATLERVLAVARGDVLACDVGENRQIRRSKQRLTLHILG</sequence>
<protein>
    <recommendedName>
        <fullName evidence="1">tRNA(Ile)-lysidine synthetase</fullName>
        <ecNumber evidence="1">6.3.4.19</ecNumber>
    </recommendedName>
</protein>
<name>A0A6J6I3I1_9ZZZZ</name>
<evidence type="ECO:0000256" key="5">
    <source>
        <dbReference type="ARBA" id="ARBA00022840"/>
    </source>
</evidence>
<proteinExistence type="inferred from homology"/>
<keyword evidence="2" id="KW-0436">Ligase</keyword>
<dbReference type="SUPFAM" id="SSF52402">
    <property type="entry name" value="Adenine nucleotide alpha hydrolases-like"/>
    <property type="match status" value="1"/>
</dbReference>
<keyword evidence="3" id="KW-0819">tRNA processing</keyword>
<keyword evidence="5" id="KW-0067">ATP-binding</keyword>
<evidence type="ECO:0000256" key="2">
    <source>
        <dbReference type="ARBA" id="ARBA00022598"/>
    </source>
</evidence>
<evidence type="ECO:0000256" key="4">
    <source>
        <dbReference type="ARBA" id="ARBA00022741"/>
    </source>
</evidence>
<keyword evidence="4" id="KW-0547">Nucleotide-binding</keyword>
<evidence type="ECO:0000313" key="8">
    <source>
        <dbReference type="EMBL" id="CAB4620992.1"/>
    </source>
</evidence>
<dbReference type="SUPFAM" id="SSF82829">
    <property type="entry name" value="MesJ substrate recognition domain-like"/>
    <property type="match status" value="1"/>
</dbReference>
<dbReference type="AlphaFoldDB" id="A0A6J6I3I1"/>
<dbReference type="Pfam" id="PF01171">
    <property type="entry name" value="ATP_bind_3"/>
    <property type="match status" value="1"/>
</dbReference>
<evidence type="ECO:0000259" key="7">
    <source>
        <dbReference type="Pfam" id="PF01171"/>
    </source>
</evidence>
<dbReference type="EMBL" id="CAEZUX010000146">
    <property type="protein sequence ID" value="CAB4620992.1"/>
    <property type="molecule type" value="Genomic_DNA"/>
</dbReference>